<evidence type="ECO:0000256" key="2">
    <source>
        <dbReference type="PROSITE-ProRule" id="PRU00059"/>
    </source>
</evidence>
<keyword evidence="4" id="KW-1185">Reference proteome</keyword>
<reference evidence="5" key="1">
    <citation type="submission" date="2022-11" db="UniProtKB">
        <authorList>
            <consortium name="WormBaseParasite"/>
        </authorList>
    </citation>
    <scope>IDENTIFICATION</scope>
</reference>
<evidence type="ECO:0000259" key="3">
    <source>
        <dbReference type="PROSITE" id="PS01180"/>
    </source>
</evidence>
<dbReference type="Gene3D" id="2.60.120.290">
    <property type="entry name" value="Spermadhesin, CUB domain"/>
    <property type="match status" value="1"/>
</dbReference>
<name>A0A915KGD5_ROMCU</name>
<accession>A0A915KGD5</accession>
<dbReference type="InterPro" id="IPR035914">
    <property type="entry name" value="Sperma_CUB_dom_sf"/>
</dbReference>
<dbReference type="InterPro" id="IPR000859">
    <property type="entry name" value="CUB_dom"/>
</dbReference>
<dbReference type="WBParaSite" id="nRc.2.0.1.t37802-RA">
    <property type="protein sequence ID" value="nRc.2.0.1.t37802-RA"/>
    <property type="gene ID" value="nRc.2.0.1.g37802"/>
</dbReference>
<organism evidence="4 5">
    <name type="scientific">Romanomermis culicivorax</name>
    <name type="common">Nematode worm</name>
    <dbReference type="NCBI Taxonomy" id="13658"/>
    <lineage>
        <taxon>Eukaryota</taxon>
        <taxon>Metazoa</taxon>
        <taxon>Ecdysozoa</taxon>
        <taxon>Nematoda</taxon>
        <taxon>Enoplea</taxon>
        <taxon>Dorylaimia</taxon>
        <taxon>Mermithida</taxon>
        <taxon>Mermithoidea</taxon>
        <taxon>Mermithidae</taxon>
        <taxon>Romanomermis</taxon>
    </lineage>
</organism>
<dbReference type="AlphaFoldDB" id="A0A915KGD5"/>
<evidence type="ECO:0000313" key="4">
    <source>
        <dbReference type="Proteomes" id="UP000887565"/>
    </source>
</evidence>
<evidence type="ECO:0000313" key="5">
    <source>
        <dbReference type="WBParaSite" id="nRc.2.0.1.t37802-RA"/>
    </source>
</evidence>
<dbReference type="SUPFAM" id="SSF49854">
    <property type="entry name" value="Spermadhesin, CUB domain"/>
    <property type="match status" value="1"/>
</dbReference>
<proteinExistence type="predicted"/>
<dbReference type="PROSITE" id="PS01180">
    <property type="entry name" value="CUB"/>
    <property type="match status" value="1"/>
</dbReference>
<feature type="domain" description="CUB" evidence="3">
    <location>
        <begin position="1"/>
        <end position="75"/>
    </location>
</feature>
<evidence type="ECO:0000256" key="1">
    <source>
        <dbReference type="ARBA" id="ARBA00023157"/>
    </source>
</evidence>
<dbReference type="Proteomes" id="UP000887565">
    <property type="component" value="Unplaced"/>
</dbReference>
<dbReference type="Pfam" id="PF00431">
    <property type="entry name" value="CUB"/>
    <property type="match status" value="1"/>
</dbReference>
<keyword evidence="1" id="KW-1015">Disulfide bond</keyword>
<comment type="caution">
    <text evidence="2">Lacks conserved residue(s) required for the propagation of feature annotation.</text>
</comment>
<dbReference type="CDD" id="cd00041">
    <property type="entry name" value="CUB"/>
    <property type="match status" value="1"/>
</dbReference>
<protein>
    <submittedName>
        <fullName evidence="5">CUB domain-containing protein</fullName>
    </submittedName>
</protein>
<sequence length="75" mass="8441">MDCADDDYLELRDGHHRHSPLIGRYCGNLAILNIITQSNRLWIEYMSSGKNGAKPSDNSLAETPVPFVGFKAKYE</sequence>